<dbReference type="Proteomes" id="UP000183190">
    <property type="component" value="Unassembled WGS sequence"/>
</dbReference>
<dbReference type="GO" id="GO:0000272">
    <property type="term" value="P:polysaccharide catabolic process"/>
    <property type="evidence" value="ECO:0007669"/>
    <property type="project" value="InterPro"/>
</dbReference>
<feature type="signal peptide" evidence="1">
    <location>
        <begin position="1"/>
        <end position="29"/>
    </location>
</feature>
<dbReference type="Gene3D" id="1.10.1330.10">
    <property type="entry name" value="Dockerin domain"/>
    <property type="match status" value="1"/>
</dbReference>
<evidence type="ECO:0000313" key="2">
    <source>
        <dbReference type="EMBL" id="SEH52568.1"/>
    </source>
</evidence>
<dbReference type="RefSeq" id="WP_074715477.1">
    <property type="nucleotide sequence ID" value="NZ_FNWV01000003.1"/>
</dbReference>
<feature type="chain" id="PRO_5010209252" evidence="1">
    <location>
        <begin position="30"/>
        <end position="761"/>
    </location>
</feature>
<dbReference type="InterPro" id="IPR036439">
    <property type="entry name" value="Dockerin_dom_sf"/>
</dbReference>
<organism evidence="2 3">
    <name type="scientific">Ruminococcus flavefaciens</name>
    <dbReference type="NCBI Taxonomy" id="1265"/>
    <lineage>
        <taxon>Bacteria</taxon>
        <taxon>Bacillati</taxon>
        <taxon>Bacillota</taxon>
        <taxon>Clostridia</taxon>
        <taxon>Eubacteriales</taxon>
        <taxon>Oscillospiraceae</taxon>
        <taxon>Ruminococcus</taxon>
    </lineage>
</organism>
<evidence type="ECO:0000256" key="1">
    <source>
        <dbReference type="SAM" id="SignalP"/>
    </source>
</evidence>
<dbReference type="AlphaFoldDB" id="A0A1H6J127"/>
<reference evidence="2 3" key="1">
    <citation type="submission" date="2016-10" db="EMBL/GenBank/DDBJ databases">
        <authorList>
            <person name="de Groot N.N."/>
        </authorList>
    </citation>
    <scope>NUCLEOTIDE SEQUENCE [LARGE SCALE GENOMIC DNA]</scope>
    <source>
        <strain evidence="2 3">YAD2003</strain>
    </source>
</reference>
<accession>A0A1H6J127</accession>
<protein>
    <submittedName>
        <fullName evidence="2">Glycosyl hydrolases family 11</fullName>
    </submittedName>
</protein>
<evidence type="ECO:0000313" key="3">
    <source>
        <dbReference type="Proteomes" id="UP000183190"/>
    </source>
</evidence>
<dbReference type="EMBL" id="FNWV01000003">
    <property type="protein sequence ID" value="SEH52568.1"/>
    <property type="molecule type" value="Genomic_DNA"/>
</dbReference>
<dbReference type="InterPro" id="IPR013319">
    <property type="entry name" value="GH11/12"/>
</dbReference>
<keyword evidence="1" id="KW-0732">Signal</keyword>
<dbReference type="Gene3D" id="2.60.120.180">
    <property type="match status" value="3"/>
</dbReference>
<dbReference type="InterPro" id="IPR013320">
    <property type="entry name" value="ConA-like_dom_sf"/>
</dbReference>
<sequence length="761" mass="85557">MYKKIKLFLSALTACAVTAAAMTVFPVNAVGETGTSGATNSAAVSLTYYDEEFKAPYSCNDLIAWKADDDDGEATIVRNSVGGYYVCNWDSTRLAEFLVGEGKVQSIDDVKDCFVKYEAAFKDTESYAIGAVVECYDAENKKTAEIRVLDSYTEDAFSADTDNAKKISINGTDYYVIITEEENVPVEVIYIVRCESLDGGSISEKIDFKAIDAELKDNGFKIEIGKQPKLYVRGTGEKGKIFVNDVTLANVPHKGSIKVENHYDSRNPVWLNGQYYSYSSLDKGLRNGMTVSDDGTAHCMYENCNTNSDSAFFRGILDEKAVSFDEYEKMNVHYETTIKAKDKYAVGVELFDRDSITSINIVQFSNTKDFVDDGHDRADVKHLDCVEVDGIKYDIYSRTFNYESCMSLPAPQIWCISQVSFEQEAYGAVGDIDLKKHYDVWLKNYLEKTNKISEILMFAESFGAGRGEFDLENAEFDLVKKDDVYDRVIDNTSINAPAEPIIEGGSMVFCTENGKCTLKKNGTIVGDCFQNYDDSVFKFGKSMNFEMADEQIDNDKGDFINMNFRANISTDGNYSLGAEGRMCDEHGEEYIDFYMYPVLNYDAVPKEAKYLGTEEFTDREYDIYVYYNDHVVTAGGKKNVKYYCIAKTKTPNDTIASGTIYLLDAVIAWKNAGLEVGPITNVALNANICGIGSGEIELLHNDIIVERMNREKFTSDDMLLFQKYLLGEECDLEDKNFDLNYDGVFDNFDMIELRKQVLNNY</sequence>
<dbReference type="SUPFAM" id="SSF49899">
    <property type="entry name" value="Concanavalin A-like lectins/glucanases"/>
    <property type="match status" value="1"/>
</dbReference>
<dbReference type="GO" id="GO:0004553">
    <property type="term" value="F:hydrolase activity, hydrolyzing O-glycosyl compounds"/>
    <property type="evidence" value="ECO:0007669"/>
    <property type="project" value="InterPro"/>
</dbReference>
<gene>
    <name evidence="2" type="ORF">SAMN02910265_01255</name>
</gene>
<proteinExistence type="predicted"/>
<dbReference type="OrthoDB" id="1820417at2"/>
<name>A0A1H6J127_RUMFL</name>
<keyword evidence="2" id="KW-0378">Hydrolase</keyword>